<keyword evidence="2" id="KW-1185">Reference proteome</keyword>
<protein>
    <submittedName>
        <fullName evidence="1">Uncharacterized protein</fullName>
    </submittedName>
</protein>
<gene>
    <name evidence="1" type="ORF">ODALV1_LOCUS28239</name>
</gene>
<accession>A0ABP1S149</accession>
<proteinExistence type="predicted"/>
<dbReference type="EMBL" id="CAXLJM020000135">
    <property type="protein sequence ID" value="CAL8140318.1"/>
    <property type="molecule type" value="Genomic_DNA"/>
</dbReference>
<sequence>MLVGLHAFHPSNIPYSEMTRPVKRLGKRSKAQKDAFEKANTAIAIKRKKSTALDDSGILADAEGEPSDPIPTDNVCKRIKSGRTIDATKVLTGRRVLSLASIGIGLSECIRHGRIVCTR</sequence>
<evidence type="ECO:0000313" key="1">
    <source>
        <dbReference type="EMBL" id="CAL8140318.1"/>
    </source>
</evidence>
<reference evidence="1 2" key="1">
    <citation type="submission" date="2024-08" db="EMBL/GenBank/DDBJ databases">
        <authorList>
            <person name="Cucini C."/>
            <person name="Frati F."/>
        </authorList>
    </citation>
    <scope>NUCLEOTIDE SEQUENCE [LARGE SCALE GENOMIC DNA]</scope>
</reference>
<organism evidence="1 2">
    <name type="scientific">Orchesella dallaii</name>
    <dbReference type="NCBI Taxonomy" id="48710"/>
    <lineage>
        <taxon>Eukaryota</taxon>
        <taxon>Metazoa</taxon>
        <taxon>Ecdysozoa</taxon>
        <taxon>Arthropoda</taxon>
        <taxon>Hexapoda</taxon>
        <taxon>Collembola</taxon>
        <taxon>Entomobryomorpha</taxon>
        <taxon>Entomobryoidea</taxon>
        <taxon>Orchesellidae</taxon>
        <taxon>Orchesellinae</taxon>
        <taxon>Orchesella</taxon>
    </lineage>
</organism>
<dbReference type="Proteomes" id="UP001642540">
    <property type="component" value="Unassembled WGS sequence"/>
</dbReference>
<evidence type="ECO:0000313" key="2">
    <source>
        <dbReference type="Proteomes" id="UP001642540"/>
    </source>
</evidence>
<name>A0ABP1S149_9HEXA</name>
<comment type="caution">
    <text evidence="1">The sequence shown here is derived from an EMBL/GenBank/DDBJ whole genome shotgun (WGS) entry which is preliminary data.</text>
</comment>